<keyword evidence="6" id="KW-1185">Reference proteome</keyword>
<keyword evidence="5" id="KW-0614">Plasmid</keyword>
<feature type="domain" description="Ketoreductase" evidence="4">
    <location>
        <begin position="17"/>
        <end position="198"/>
    </location>
</feature>
<dbReference type="PANTHER" id="PTHR42760">
    <property type="entry name" value="SHORT-CHAIN DEHYDROGENASES/REDUCTASES FAMILY MEMBER"/>
    <property type="match status" value="1"/>
</dbReference>
<comment type="similarity">
    <text evidence="1 3">Belongs to the short-chain dehydrogenases/reductases (SDR) family.</text>
</comment>
<organism evidence="5 6">
    <name type="scientific">Azospirillum humicireducens</name>
    <dbReference type="NCBI Taxonomy" id="1226968"/>
    <lineage>
        <taxon>Bacteria</taxon>
        <taxon>Pseudomonadati</taxon>
        <taxon>Pseudomonadota</taxon>
        <taxon>Alphaproteobacteria</taxon>
        <taxon>Rhodospirillales</taxon>
        <taxon>Azospirillaceae</taxon>
        <taxon>Azospirillum</taxon>
    </lineage>
</organism>
<dbReference type="PANTHER" id="PTHR42760:SF40">
    <property type="entry name" value="3-OXOACYL-[ACYL-CARRIER-PROTEIN] REDUCTASE, CHLOROPLASTIC"/>
    <property type="match status" value="1"/>
</dbReference>
<dbReference type="RefSeq" id="WP_108547704.1">
    <property type="nucleotide sequence ID" value="NZ_CP028903.1"/>
</dbReference>
<dbReference type="EMBL" id="CP028903">
    <property type="protein sequence ID" value="AWB07414.1"/>
    <property type="molecule type" value="Genomic_DNA"/>
</dbReference>
<evidence type="ECO:0000256" key="1">
    <source>
        <dbReference type="ARBA" id="ARBA00006484"/>
    </source>
</evidence>
<proteinExistence type="inferred from homology"/>
<dbReference type="PRINTS" id="PR00081">
    <property type="entry name" value="GDHRDH"/>
</dbReference>
<dbReference type="FunFam" id="3.40.50.720:FF:000173">
    <property type="entry name" value="3-oxoacyl-[acyl-carrier protein] reductase"/>
    <property type="match status" value="1"/>
</dbReference>
<dbReference type="Pfam" id="PF00106">
    <property type="entry name" value="adh_short"/>
    <property type="match status" value="1"/>
</dbReference>
<evidence type="ECO:0000256" key="2">
    <source>
        <dbReference type="ARBA" id="ARBA00023002"/>
    </source>
</evidence>
<protein>
    <submittedName>
        <fullName evidence="5">Short-chain dehydrogenase</fullName>
    </submittedName>
</protein>
<geneLocation type="plasmid" evidence="5 6">
    <name>pYZ2</name>
</geneLocation>
<dbReference type="GO" id="GO:0030497">
    <property type="term" value="P:fatty acid elongation"/>
    <property type="evidence" value="ECO:0007669"/>
    <property type="project" value="TreeGrafter"/>
</dbReference>
<dbReference type="AlphaFoldDB" id="A0A2R4VSL2"/>
<dbReference type="SMART" id="SM00822">
    <property type="entry name" value="PKS_KR"/>
    <property type="match status" value="1"/>
</dbReference>
<dbReference type="OrthoDB" id="9804774at2"/>
<dbReference type="Gene3D" id="3.40.50.720">
    <property type="entry name" value="NAD(P)-binding Rossmann-like Domain"/>
    <property type="match status" value="1"/>
</dbReference>
<keyword evidence="2" id="KW-0560">Oxidoreductase</keyword>
<accession>A0A2R4VSL2</accession>
<evidence type="ECO:0000259" key="4">
    <source>
        <dbReference type="SMART" id="SM00822"/>
    </source>
</evidence>
<evidence type="ECO:0000313" key="6">
    <source>
        <dbReference type="Proteomes" id="UP000077405"/>
    </source>
</evidence>
<dbReference type="GO" id="GO:0016616">
    <property type="term" value="F:oxidoreductase activity, acting on the CH-OH group of donors, NAD or NADP as acceptor"/>
    <property type="evidence" value="ECO:0007669"/>
    <property type="project" value="UniProtKB-ARBA"/>
</dbReference>
<gene>
    <name evidence="5" type="ORF">A6A40_20485</name>
</gene>
<dbReference type="PRINTS" id="PR00080">
    <property type="entry name" value="SDRFAMILY"/>
</dbReference>
<dbReference type="InterPro" id="IPR020904">
    <property type="entry name" value="Sc_DH/Rdtase_CS"/>
</dbReference>
<dbReference type="InterPro" id="IPR002347">
    <property type="entry name" value="SDR_fam"/>
</dbReference>
<dbReference type="SUPFAM" id="SSF51735">
    <property type="entry name" value="NAD(P)-binding Rossmann-fold domains"/>
    <property type="match status" value="1"/>
</dbReference>
<reference evidence="5 6" key="1">
    <citation type="submission" date="2018-04" db="EMBL/GenBank/DDBJ databases">
        <title>Complete genome sequence of the nitrogen-fixing bacterium Azospirillum humicireducens type strain SgZ-5.</title>
        <authorList>
            <person name="Yu Z."/>
        </authorList>
    </citation>
    <scope>NUCLEOTIDE SEQUENCE [LARGE SCALE GENOMIC DNA]</scope>
    <source>
        <strain evidence="5 6">SgZ-5</strain>
        <plasmid evidence="5 6">pYZ2</plasmid>
    </source>
</reference>
<name>A0A2R4VSL2_9PROT</name>
<dbReference type="Proteomes" id="UP000077405">
    <property type="component" value="Plasmid pYZ2"/>
</dbReference>
<dbReference type="PROSITE" id="PS00061">
    <property type="entry name" value="ADH_SHORT"/>
    <property type="match status" value="1"/>
</dbReference>
<evidence type="ECO:0000256" key="3">
    <source>
        <dbReference type="RuleBase" id="RU000363"/>
    </source>
</evidence>
<dbReference type="InterPro" id="IPR057326">
    <property type="entry name" value="KR_dom"/>
</dbReference>
<evidence type="ECO:0000313" key="5">
    <source>
        <dbReference type="EMBL" id="AWB07414.1"/>
    </source>
</evidence>
<dbReference type="KEGG" id="ahu:A6A40_20485"/>
<sequence>MTAPAAAAASAAEEPKRHVIVTGGSRGLGLALVEALLADGYRVSTCSRSSSEALERLAGPDLFWRSCRIGDGDDVRAFFDAAVAWGAASPLWGLVNNAGIAREGVLATFPEVDAEAVIQTNLTGALQAARAFLRAKLVERGTGPRGGRIVNISSIIGQRGYVGLAAYSASKAGLDGLTRALAREVGRRAITVNSVAPGYLDTEMSGTLSDGQRDQIVRRTPLGRLGTAADVVPPVRFLLGDGGAFITGQTLTVDGGITC</sequence>
<dbReference type="InterPro" id="IPR036291">
    <property type="entry name" value="NAD(P)-bd_dom_sf"/>
</dbReference>